<feature type="transmembrane region" description="Helical" evidence="1">
    <location>
        <begin position="138"/>
        <end position="158"/>
    </location>
</feature>
<comment type="caution">
    <text evidence="3">The sequence shown here is derived from an EMBL/GenBank/DDBJ whole genome shotgun (WGS) entry which is preliminary data.</text>
</comment>
<name>A0A8S1FE33_9PELO</name>
<proteinExistence type="predicted"/>
<dbReference type="OrthoDB" id="10594952at2759"/>
<feature type="transmembrane region" description="Helical" evidence="1">
    <location>
        <begin position="193"/>
        <end position="213"/>
    </location>
</feature>
<dbReference type="PANTHER" id="PTHR23013:SF27">
    <property type="entry name" value="G-PROTEIN COUPLED RECEPTORS FAMILY 1 PROFILE DOMAIN-CONTAINING PROTEIN"/>
    <property type="match status" value="1"/>
</dbReference>
<dbReference type="Pfam" id="PF10328">
    <property type="entry name" value="7TM_GPCR_Srx"/>
    <property type="match status" value="1"/>
</dbReference>
<feature type="transmembrane region" description="Helical" evidence="1">
    <location>
        <begin position="267"/>
        <end position="289"/>
    </location>
</feature>
<dbReference type="AlphaFoldDB" id="A0A8S1FE33"/>
<accession>A0A8S1FE33</accession>
<protein>
    <recommendedName>
        <fullName evidence="2">7TM GPCR serpentine receptor class x (Srx) domain-containing protein</fullName>
    </recommendedName>
</protein>
<reference evidence="3 4" key="1">
    <citation type="submission" date="2020-04" db="EMBL/GenBank/DDBJ databases">
        <authorList>
            <person name="Laetsch R D."/>
            <person name="Stevens L."/>
            <person name="Kumar S."/>
            <person name="Blaxter L. M."/>
        </authorList>
    </citation>
    <scope>NUCLEOTIDE SEQUENCE [LARGE SCALE GENOMIC DNA]</scope>
</reference>
<keyword evidence="4" id="KW-1185">Reference proteome</keyword>
<evidence type="ECO:0000313" key="4">
    <source>
        <dbReference type="Proteomes" id="UP000494206"/>
    </source>
</evidence>
<keyword evidence="1" id="KW-1133">Transmembrane helix</keyword>
<dbReference type="Proteomes" id="UP000494206">
    <property type="component" value="Unassembled WGS sequence"/>
</dbReference>
<organism evidence="3 4">
    <name type="scientific">Caenorhabditis bovis</name>
    <dbReference type="NCBI Taxonomy" id="2654633"/>
    <lineage>
        <taxon>Eukaryota</taxon>
        <taxon>Metazoa</taxon>
        <taxon>Ecdysozoa</taxon>
        <taxon>Nematoda</taxon>
        <taxon>Chromadorea</taxon>
        <taxon>Rhabditida</taxon>
        <taxon>Rhabditina</taxon>
        <taxon>Rhabditomorpha</taxon>
        <taxon>Rhabditoidea</taxon>
        <taxon>Rhabditidae</taxon>
        <taxon>Peloderinae</taxon>
        <taxon>Caenorhabditis</taxon>
    </lineage>
</organism>
<keyword evidence="1" id="KW-0812">Transmembrane</keyword>
<dbReference type="PANTHER" id="PTHR23013">
    <property type="entry name" value="SERPENTINE RECEPTOR"/>
    <property type="match status" value="1"/>
</dbReference>
<evidence type="ECO:0000259" key="2">
    <source>
        <dbReference type="Pfam" id="PF10328"/>
    </source>
</evidence>
<evidence type="ECO:0000313" key="3">
    <source>
        <dbReference type="EMBL" id="CAB3409524.1"/>
    </source>
</evidence>
<sequence length="331" mass="38463">MIAECGRRWLPQHSFCVAEMLLLECIFFETSTFQASSLGIFANVKLWTSLWSRSSYGRYVRYHTFCKGFTNSIVLSVFIIAEVPNMLLESNFYPELVFRICGSVAGLASLPNRFFQFFLSFGTCYIAFSPMKPIPKYIFYISTVIPIMFGVTLFSVRISSAECGYRFDAIKFAWFYDPGVCAQTVQKTQSKLIQFQIITSYCFNFITFLKICFDVRRKSFLEDSQLRSRLTKTKWRLAQCVAQDLFHIIDVTFYVNESEGYGVLVNFIFNTFVWNMAHVLDGFIMLFMLQRVRFNFQTTVSVVVSSYNNNNNNNNNYKKAPTPMLRNVTRI</sequence>
<dbReference type="InterPro" id="IPR019430">
    <property type="entry name" value="7TM_GPCR_serpentine_rcpt_Srx"/>
</dbReference>
<dbReference type="EMBL" id="CADEPM010000008">
    <property type="protein sequence ID" value="CAB3409524.1"/>
    <property type="molecule type" value="Genomic_DNA"/>
</dbReference>
<feature type="transmembrane region" description="Helical" evidence="1">
    <location>
        <begin position="68"/>
        <end position="88"/>
    </location>
</feature>
<gene>
    <name evidence="3" type="ORF">CBOVIS_LOCUS11166</name>
</gene>
<feature type="domain" description="7TM GPCR serpentine receptor class x (Srx)" evidence="2">
    <location>
        <begin position="33"/>
        <end position="287"/>
    </location>
</feature>
<keyword evidence="1" id="KW-0472">Membrane</keyword>
<evidence type="ECO:0000256" key="1">
    <source>
        <dbReference type="SAM" id="Phobius"/>
    </source>
</evidence>